<evidence type="ECO:0000313" key="20">
    <source>
        <dbReference type="Proteomes" id="UP000250088"/>
    </source>
</evidence>
<comment type="catalytic activity">
    <reaction evidence="12">
        <text>Couples ATP hydrolysis with the unwinding of duplex DNA by translocating in the 3'-5' direction.</text>
        <dbReference type="EC" id="5.6.2.4"/>
    </reaction>
</comment>
<evidence type="ECO:0000256" key="6">
    <source>
        <dbReference type="ARBA" id="ARBA00022806"/>
    </source>
</evidence>
<keyword evidence="5 15" id="KW-0378">Hydrolase</keyword>
<keyword evidence="10" id="KW-0234">DNA repair</keyword>
<dbReference type="InterPro" id="IPR027417">
    <property type="entry name" value="P-loop_NTPase"/>
</dbReference>
<dbReference type="InterPro" id="IPR000212">
    <property type="entry name" value="DNA_helicase_UvrD/REP"/>
</dbReference>
<keyword evidence="8 15" id="KW-0067">ATP-binding</keyword>
<keyword evidence="9" id="KW-0238">DNA-binding</keyword>
<feature type="domain" description="UvrD-like helicase C-terminal" evidence="18">
    <location>
        <begin position="470"/>
        <end position="748"/>
    </location>
</feature>
<keyword evidence="20" id="KW-1185">Reference proteome</keyword>
<dbReference type="AlphaFoldDB" id="A0A2Z2HX28"/>
<evidence type="ECO:0000256" key="4">
    <source>
        <dbReference type="ARBA" id="ARBA00022763"/>
    </source>
</evidence>
<dbReference type="Gene3D" id="1.10.486.10">
    <property type="entry name" value="PCRA, domain 4"/>
    <property type="match status" value="1"/>
</dbReference>
<dbReference type="PANTHER" id="PTHR11070">
    <property type="entry name" value="UVRD / RECB / PCRA DNA HELICASE FAMILY MEMBER"/>
    <property type="match status" value="1"/>
</dbReference>
<dbReference type="InterPro" id="IPR038726">
    <property type="entry name" value="PDDEXK_AddAB-type"/>
</dbReference>
<evidence type="ECO:0000256" key="7">
    <source>
        <dbReference type="ARBA" id="ARBA00022839"/>
    </source>
</evidence>
<reference evidence="20" key="1">
    <citation type="submission" date="2017-02" db="EMBL/GenBank/DDBJ databases">
        <title>Natronthermophilus aegyptiacus gen. nov.,sp. nov., an aerobic, extremely halophilic alkalithermophilic archaeon isolated from the athalassohaline Wadi An Natrun, Egypt.</title>
        <authorList>
            <person name="Zhao B."/>
        </authorList>
    </citation>
    <scope>NUCLEOTIDE SEQUENCE [LARGE SCALE GENOMIC DNA]</scope>
    <source>
        <strain evidence="20">JW/NM-HA 15</strain>
    </source>
</reference>
<dbReference type="PANTHER" id="PTHR11070:SF2">
    <property type="entry name" value="ATP-DEPENDENT DNA HELICASE SRS2"/>
    <property type="match status" value="1"/>
</dbReference>
<dbReference type="Gene3D" id="3.90.320.10">
    <property type="match status" value="1"/>
</dbReference>
<feature type="region of interest" description="Disordered" evidence="16">
    <location>
        <begin position="934"/>
        <end position="967"/>
    </location>
</feature>
<evidence type="ECO:0000259" key="17">
    <source>
        <dbReference type="PROSITE" id="PS51198"/>
    </source>
</evidence>
<dbReference type="GO" id="GO:0004527">
    <property type="term" value="F:exonuclease activity"/>
    <property type="evidence" value="ECO:0007669"/>
    <property type="project" value="UniProtKB-KW"/>
</dbReference>
<evidence type="ECO:0000256" key="11">
    <source>
        <dbReference type="ARBA" id="ARBA00023235"/>
    </source>
</evidence>
<dbReference type="Proteomes" id="UP000250088">
    <property type="component" value="Chromosome"/>
</dbReference>
<dbReference type="GeneID" id="32896004"/>
<evidence type="ECO:0000256" key="2">
    <source>
        <dbReference type="ARBA" id="ARBA00022722"/>
    </source>
</evidence>
<feature type="domain" description="UvrD-like helicase ATP-binding" evidence="17">
    <location>
        <begin position="11"/>
        <end position="445"/>
    </location>
</feature>
<evidence type="ECO:0000256" key="15">
    <source>
        <dbReference type="PROSITE-ProRule" id="PRU00560"/>
    </source>
</evidence>
<name>A0A2Z2HX28_9EURY</name>
<proteinExistence type="inferred from homology"/>
<dbReference type="OrthoDB" id="203178at2157"/>
<evidence type="ECO:0000256" key="5">
    <source>
        <dbReference type="ARBA" id="ARBA00022801"/>
    </source>
</evidence>
<dbReference type="Pfam" id="PF00580">
    <property type="entry name" value="UvrD-helicase"/>
    <property type="match status" value="1"/>
</dbReference>
<accession>A0A2Z2HX28</accession>
<keyword evidence="3 15" id="KW-0547">Nucleotide-binding</keyword>
<gene>
    <name evidence="19" type="ORF">B1756_17985</name>
</gene>
<dbReference type="Gene3D" id="3.40.50.300">
    <property type="entry name" value="P-loop containing nucleotide triphosphate hydrolases"/>
    <property type="match status" value="4"/>
</dbReference>
<dbReference type="EMBL" id="CP019893">
    <property type="protein sequence ID" value="ARS91423.1"/>
    <property type="molecule type" value="Genomic_DNA"/>
</dbReference>
<feature type="region of interest" description="Disordered" evidence="16">
    <location>
        <begin position="1025"/>
        <end position="1050"/>
    </location>
</feature>
<dbReference type="Pfam" id="PF12705">
    <property type="entry name" value="PDDEXK_1"/>
    <property type="match status" value="1"/>
</dbReference>
<sequence>MADPARGGDRLEPRGNQRAVVESDAACVSVDAGAGTGKTTTMLLRIERAIERGDLDPDDVLVLTFANEAAASIRAAVDDRLEPEAAAAIDVFTYHSFCHRLVREYAYALGYSPEFDVVTDGERRRIVARLLAGREYDFAASFVDGSDEELVDRVTRFIDRASRENVRPADLQTDLPDTRTVELCLQFVRWLERRADDSLTFDEEALRFFSRESHVETARDALHEYGTLLEFCREKIAEAPVQFREDDVVSDVDRYLRAMQETVARTAETLSLEDRTTKHLPRVLFANEIHGGATARIEQTPIGRLKHYLESCRLARYYADVYADYHAHLEAERALDFDELVRTATALVSGDEETTHGVSAERVASEITDRWEQVYCDEFQDTDETQFDLVTALTDGPDRPDLLAIGDTDQAIYGWRGTDREGLTRLGEAFDDHEAIELELNFRSRQEILDVTNHCAYGGQSSKTLREVDRPPGSHWRPGEVTGSDDGRRKAPAEPAPPDRVVTVESDALEASPAEQVATTVSRLLNGEAATVPQRDLGDIAVIVRRNRQAQAVAAALREKRIPYEVTGSPRGEISPGIQTLLSYLRVVVDPGPTTDVHLRRVLTYRYRVTAGDLRRLGRGDESLASALRSFDVDAVGDEFDHADRLERARDHLEALLEQRDVYPVSGFLRRFRERTRIEWFLTREERADLDRLDRFVDSSGSDGVGTVLSASFVDAVERLYAGSDRDRTQGTTSTECVDVMTVHQAKGLEFDTVLVPYLSDAEWCVDGDHARRSSHRLVAATLDEDVDSPLCEDVARDRVAEEWRVLHVALTRAENHLFCFGSTYDYDGEPEALSTATADACLAPELEWSTAGQRMDLWETLIESVERVRETYPESVADRTDEIGRSSEATPGTITYYAGLEDRRVEPLETQEAIETVHRLGRLLRNGTLLPASDAADATDGWPTEADGGIAKEGPPPTSESDREVRVPTGRALSALAPEAGRFPVDALSSATDLPVAMRHSYTALETHESCPRKHYLDHVVGAFDDPTASGEAGEQERDSSRQPGRSASRIVGTVVHDVAEEAFYRGYRTRERWHAAATRQLTARGLTAHRDAVFACIDHFFEARAPGIDRPVAEWEAVAAELPFVLDDVPGVTGEVVGYVDSIRRLPEGSADSSLESGDLVVLDYKTTAKPTTAEGAVQLALYQRACADRFDDPIAAAGYVYVGDGVGPRVDLFDPDELPPWEALADALAAVDDPGFTETNPGDHCQYCPHRSLGCGPKTPESVRTDGG</sequence>
<dbReference type="PROSITE" id="PS51217">
    <property type="entry name" value="UVRD_HELICASE_CTER"/>
    <property type="match status" value="1"/>
</dbReference>
<dbReference type="KEGG" id="naj:B1756_17985"/>
<dbReference type="GO" id="GO:0043138">
    <property type="term" value="F:3'-5' DNA helicase activity"/>
    <property type="evidence" value="ECO:0007669"/>
    <property type="project" value="UniProtKB-EC"/>
</dbReference>
<evidence type="ECO:0000256" key="8">
    <source>
        <dbReference type="ARBA" id="ARBA00022840"/>
    </source>
</evidence>
<keyword evidence="7" id="KW-0269">Exonuclease</keyword>
<evidence type="ECO:0000256" key="3">
    <source>
        <dbReference type="ARBA" id="ARBA00022741"/>
    </source>
</evidence>
<evidence type="ECO:0000256" key="16">
    <source>
        <dbReference type="SAM" id="MobiDB-lite"/>
    </source>
</evidence>
<evidence type="ECO:0000256" key="12">
    <source>
        <dbReference type="ARBA" id="ARBA00034617"/>
    </source>
</evidence>
<dbReference type="InterPro" id="IPR011604">
    <property type="entry name" value="PDDEXK-like_dom_sf"/>
</dbReference>
<comment type="catalytic activity">
    <reaction evidence="14">
        <text>ATP + H2O = ADP + phosphate + H(+)</text>
        <dbReference type="Rhea" id="RHEA:13065"/>
        <dbReference type="ChEBI" id="CHEBI:15377"/>
        <dbReference type="ChEBI" id="CHEBI:15378"/>
        <dbReference type="ChEBI" id="CHEBI:30616"/>
        <dbReference type="ChEBI" id="CHEBI:43474"/>
        <dbReference type="ChEBI" id="CHEBI:456216"/>
        <dbReference type="EC" id="5.6.2.4"/>
    </reaction>
</comment>
<evidence type="ECO:0000313" key="19">
    <source>
        <dbReference type="EMBL" id="ARS91423.1"/>
    </source>
</evidence>
<evidence type="ECO:0000256" key="14">
    <source>
        <dbReference type="ARBA" id="ARBA00048988"/>
    </source>
</evidence>
<comment type="similarity">
    <text evidence="1">Belongs to the helicase family. UvrD subfamily.</text>
</comment>
<organism evidence="19 20">
    <name type="scientific">Natrarchaeobaculum aegyptiacum</name>
    <dbReference type="NCBI Taxonomy" id="745377"/>
    <lineage>
        <taxon>Archaea</taxon>
        <taxon>Methanobacteriati</taxon>
        <taxon>Methanobacteriota</taxon>
        <taxon>Stenosarchaea group</taxon>
        <taxon>Halobacteria</taxon>
        <taxon>Halobacteriales</taxon>
        <taxon>Natrialbaceae</taxon>
        <taxon>Natrarchaeobaculum</taxon>
    </lineage>
</organism>
<dbReference type="RefSeq" id="WP_086889793.1">
    <property type="nucleotide sequence ID" value="NZ_CP019893.1"/>
</dbReference>
<keyword evidence="2" id="KW-0540">Nuclease</keyword>
<keyword evidence="6 15" id="KW-0347">Helicase</keyword>
<dbReference type="InterPro" id="IPR013986">
    <property type="entry name" value="DExx_box_DNA_helicase_dom_sf"/>
</dbReference>
<dbReference type="InterPro" id="IPR014017">
    <property type="entry name" value="DNA_helicase_UvrD-like_C"/>
</dbReference>
<evidence type="ECO:0000256" key="9">
    <source>
        <dbReference type="ARBA" id="ARBA00023125"/>
    </source>
</evidence>
<dbReference type="PROSITE" id="PS51198">
    <property type="entry name" value="UVRD_HELICASE_ATP_BIND"/>
    <property type="match status" value="1"/>
</dbReference>
<dbReference type="Pfam" id="PF13361">
    <property type="entry name" value="UvrD_C"/>
    <property type="match status" value="1"/>
</dbReference>
<dbReference type="Gene3D" id="1.10.10.160">
    <property type="match status" value="1"/>
</dbReference>
<dbReference type="GO" id="GO:0000725">
    <property type="term" value="P:recombinational repair"/>
    <property type="evidence" value="ECO:0007669"/>
    <property type="project" value="TreeGrafter"/>
</dbReference>
<evidence type="ECO:0000256" key="10">
    <source>
        <dbReference type="ARBA" id="ARBA00023204"/>
    </source>
</evidence>
<dbReference type="GO" id="GO:0005524">
    <property type="term" value="F:ATP binding"/>
    <property type="evidence" value="ECO:0007669"/>
    <property type="project" value="UniProtKB-UniRule"/>
</dbReference>
<dbReference type="EC" id="5.6.2.4" evidence="13"/>
<keyword evidence="11" id="KW-0413">Isomerase</keyword>
<feature type="region of interest" description="Disordered" evidence="16">
    <location>
        <begin position="462"/>
        <end position="499"/>
    </location>
</feature>
<dbReference type="InterPro" id="IPR014016">
    <property type="entry name" value="UvrD-like_ATP-bd"/>
</dbReference>
<evidence type="ECO:0000256" key="13">
    <source>
        <dbReference type="ARBA" id="ARBA00034808"/>
    </source>
</evidence>
<evidence type="ECO:0000259" key="18">
    <source>
        <dbReference type="PROSITE" id="PS51217"/>
    </source>
</evidence>
<protein>
    <recommendedName>
        <fullName evidence="13">DNA 3'-5' helicase</fullName>
        <ecNumber evidence="13">5.6.2.4</ecNumber>
    </recommendedName>
</protein>
<keyword evidence="4" id="KW-0227">DNA damage</keyword>
<evidence type="ECO:0000256" key="1">
    <source>
        <dbReference type="ARBA" id="ARBA00009922"/>
    </source>
</evidence>
<dbReference type="SUPFAM" id="SSF52540">
    <property type="entry name" value="P-loop containing nucleoside triphosphate hydrolases"/>
    <property type="match status" value="1"/>
</dbReference>
<dbReference type="GO" id="GO:0003677">
    <property type="term" value="F:DNA binding"/>
    <property type="evidence" value="ECO:0007669"/>
    <property type="project" value="UniProtKB-KW"/>
</dbReference>
<feature type="binding site" evidence="15">
    <location>
        <begin position="32"/>
        <end position="39"/>
    </location>
    <ligand>
        <name>ATP</name>
        <dbReference type="ChEBI" id="CHEBI:30616"/>
    </ligand>
</feature>